<dbReference type="GO" id="GO:0000209">
    <property type="term" value="P:protein polyubiquitination"/>
    <property type="evidence" value="ECO:0007669"/>
    <property type="project" value="TreeGrafter"/>
</dbReference>
<evidence type="ECO:0000313" key="3">
    <source>
        <dbReference type="Proteomes" id="UP001229421"/>
    </source>
</evidence>
<dbReference type="EMBL" id="JAUHHV010000001">
    <property type="protein sequence ID" value="KAK1436743.1"/>
    <property type="molecule type" value="Genomic_DNA"/>
</dbReference>
<evidence type="ECO:0000259" key="1">
    <source>
        <dbReference type="SMART" id="SM00256"/>
    </source>
</evidence>
<dbReference type="SUPFAM" id="SSF81383">
    <property type="entry name" value="F-box domain"/>
    <property type="match status" value="1"/>
</dbReference>
<organism evidence="2 3">
    <name type="scientific">Tagetes erecta</name>
    <name type="common">African marigold</name>
    <dbReference type="NCBI Taxonomy" id="13708"/>
    <lineage>
        <taxon>Eukaryota</taxon>
        <taxon>Viridiplantae</taxon>
        <taxon>Streptophyta</taxon>
        <taxon>Embryophyta</taxon>
        <taxon>Tracheophyta</taxon>
        <taxon>Spermatophyta</taxon>
        <taxon>Magnoliopsida</taxon>
        <taxon>eudicotyledons</taxon>
        <taxon>Gunneridae</taxon>
        <taxon>Pentapetalae</taxon>
        <taxon>asterids</taxon>
        <taxon>campanulids</taxon>
        <taxon>Asterales</taxon>
        <taxon>Asteraceae</taxon>
        <taxon>Asteroideae</taxon>
        <taxon>Heliantheae alliance</taxon>
        <taxon>Tageteae</taxon>
        <taxon>Tagetes</taxon>
    </lineage>
</organism>
<dbReference type="PROSITE" id="PS51257">
    <property type="entry name" value="PROKAR_LIPOPROTEIN"/>
    <property type="match status" value="1"/>
</dbReference>
<dbReference type="Pfam" id="PF00646">
    <property type="entry name" value="F-box"/>
    <property type="match status" value="1"/>
</dbReference>
<dbReference type="InterPro" id="IPR001810">
    <property type="entry name" value="F-box_dom"/>
</dbReference>
<dbReference type="PANTHER" id="PTHR14939:SF5">
    <property type="entry name" value="F-BOX ONLY PROTEIN 22"/>
    <property type="match status" value="1"/>
</dbReference>
<dbReference type="PANTHER" id="PTHR14939">
    <property type="entry name" value="F-BOX ONLY PROTEIN 22"/>
    <property type="match status" value="1"/>
</dbReference>
<dbReference type="GO" id="GO:0032436">
    <property type="term" value="P:positive regulation of proteasomal ubiquitin-dependent protein catabolic process"/>
    <property type="evidence" value="ECO:0007669"/>
    <property type="project" value="TreeGrafter"/>
</dbReference>
<name>A0AAD8P7U9_TARER</name>
<dbReference type="InterPro" id="IPR036047">
    <property type="entry name" value="F-box-like_dom_sf"/>
</dbReference>
<reference evidence="2" key="1">
    <citation type="journal article" date="2023" name="bioRxiv">
        <title>Improved chromosome-level genome assembly for marigold (Tagetes erecta).</title>
        <authorList>
            <person name="Jiang F."/>
            <person name="Yuan L."/>
            <person name="Wang S."/>
            <person name="Wang H."/>
            <person name="Xu D."/>
            <person name="Wang A."/>
            <person name="Fan W."/>
        </authorList>
    </citation>
    <scope>NUCLEOTIDE SEQUENCE</scope>
    <source>
        <strain evidence="2">WSJ</strain>
        <tissue evidence="2">Leaf</tissue>
    </source>
</reference>
<evidence type="ECO:0000313" key="2">
    <source>
        <dbReference type="EMBL" id="KAK1436743.1"/>
    </source>
</evidence>
<sequence length="459" mass="50475">MVWVSPKTTIDDLGIDLLQNIVSRLPALSFASVGCVSRSWNNACSSVLCRPKLSSACSFESTLQVAVQDVVNKVLSEPIRPHFAIASIGPRFKLQETLQLIAAKLSTKVPLVIDYSLGIVVKNVVSNASKETWYPDALLTSSSGIMLTVGFVPGLKVKPISLLRQIKDPRTLMIDQFVTDIWEFSTSVSGHQSPAAIMISGVPQADMDAVMKKMDYAMAPETVILGGCNLDAADEESVVAVALVFVEDSKKPPGIGETKFHALLSSVLSPVGPSYKVDCVIEYRGDHDYLHGKVLTGHIEGEGPFETIDKQECTWIGITKRRMRSIRQEDAKWTTSLSFHNVVYHYRESGNCAIGANVDVERGDTYRYYNEDPNTSQSTVDYVSNFMRSLKQRSTNSSDKWDGSSGLIFTCFSRGVSFLSKPNDADNSTFLELQEHNSTRACMNGCSGIYLIVSYTQKT</sequence>
<dbReference type="SMART" id="SM00256">
    <property type="entry name" value="FBOX"/>
    <property type="match status" value="1"/>
</dbReference>
<gene>
    <name evidence="2" type="ORF">QVD17_02525</name>
</gene>
<proteinExistence type="predicted"/>
<dbReference type="AlphaFoldDB" id="A0AAD8P7U9"/>
<dbReference type="Proteomes" id="UP001229421">
    <property type="component" value="Unassembled WGS sequence"/>
</dbReference>
<comment type="caution">
    <text evidence="2">The sequence shown here is derived from an EMBL/GenBank/DDBJ whole genome shotgun (WGS) entry which is preliminary data.</text>
</comment>
<feature type="domain" description="F-box" evidence="1">
    <location>
        <begin position="13"/>
        <end position="53"/>
    </location>
</feature>
<keyword evidence="3" id="KW-1185">Reference proteome</keyword>
<protein>
    <recommendedName>
        <fullName evidence="1">F-box domain-containing protein</fullName>
    </recommendedName>
</protein>
<accession>A0AAD8P7U9</accession>